<reference evidence="2 3" key="1">
    <citation type="submission" date="2016-02" db="EMBL/GenBank/DDBJ databases">
        <authorList>
            <person name="Wen L."/>
            <person name="He K."/>
            <person name="Yang H."/>
        </authorList>
    </citation>
    <scope>NUCLEOTIDE SEQUENCE [LARGE SCALE GENOMIC DNA]</scope>
    <source>
        <strain evidence="2 3">CV58</strain>
    </source>
</reference>
<comment type="caution">
    <text evidence="2">The sequence shown here is derived from an EMBL/GenBank/DDBJ whole genome shotgun (WGS) entry which is preliminary data.</text>
</comment>
<evidence type="ECO:0000313" key="2">
    <source>
        <dbReference type="EMBL" id="KXU36118.1"/>
    </source>
</evidence>
<dbReference type="RefSeq" id="WP_068391986.1">
    <property type="nucleotide sequence ID" value="NZ_LSZO01000188.1"/>
</dbReference>
<feature type="domain" description="DUF4350" evidence="1">
    <location>
        <begin position="47"/>
        <end position="238"/>
    </location>
</feature>
<dbReference type="OrthoDB" id="6638317at2"/>
<dbReference type="Proteomes" id="UP000072660">
    <property type="component" value="Unassembled WGS sequence"/>
</dbReference>
<keyword evidence="3" id="KW-1185">Reference proteome</keyword>
<dbReference type="AlphaFoldDB" id="A0A139SNF0"/>
<dbReference type="PROSITE" id="PS51257">
    <property type="entry name" value="PROKAR_LIPOPROTEIN"/>
    <property type="match status" value="1"/>
</dbReference>
<dbReference type="Pfam" id="PF14258">
    <property type="entry name" value="DUF4350"/>
    <property type="match status" value="1"/>
</dbReference>
<dbReference type="InterPro" id="IPR025646">
    <property type="entry name" value="DUF4350"/>
</dbReference>
<dbReference type="EMBL" id="LSZO01000188">
    <property type="protein sequence ID" value="KXU36118.1"/>
    <property type="molecule type" value="Genomic_DNA"/>
</dbReference>
<evidence type="ECO:0000313" key="3">
    <source>
        <dbReference type="Proteomes" id="UP000072660"/>
    </source>
</evidence>
<proteinExistence type="predicted"/>
<gene>
    <name evidence="2" type="ORF">AXE65_05550</name>
</gene>
<accession>A0A139SNF0</accession>
<evidence type="ECO:0000259" key="1">
    <source>
        <dbReference type="Pfam" id="PF14258"/>
    </source>
</evidence>
<name>A0A139SNF0_9GAMM</name>
<organism evidence="2 3">
    <name type="scientific">Ventosimonas gracilis</name>
    <dbReference type="NCBI Taxonomy" id="1680762"/>
    <lineage>
        <taxon>Bacteria</taxon>
        <taxon>Pseudomonadati</taxon>
        <taxon>Pseudomonadota</taxon>
        <taxon>Gammaproteobacteria</taxon>
        <taxon>Pseudomonadales</taxon>
        <taxon>Ventosimonadaceae</taxon>
        <taxon>Ventosimonas</taxon>
    </lineage>
</organism>
<protein>
    <recommendedName>
        <fullName evidence="1">DUF4350 domain-containing protein</fullName>
    </recommendedName>
</protein>
<sequence>MSLRKKILLALLAALLLFIVSCAFWAGSRVTRHKKEITYPSPQALFNPYLAVEHFLKKQGISIRRSRSLKSALRTPSAGKTLLLLAEGRSSMTRQQTEQLLQWTGFGGHLVVVAERIWDEKKGQSGDLLLDSLGIEQYLSKDLAEEKPANKKAERYPKLTKLYLENETSPAYISFDTRYHLFDAQDRAHAWANSGGGITHMLQLHYGDGLITVLSDPWIWNNNNIGQYDNAWLLWYLTQDHKEVTLLDQFKAKQNQPNLIDALLQYFPEALAALALLLLLILWHNAQRQGPLLPAASRARRQLEEHLRASADFLHRQQGHAHLIQMLQQDIEKRAAERQPGFAALTNLARQKVLAQLARTSLAEVRAAMQPPAERPSAADFSHQVKDLQTLRNAL</sequence>